<sequence>MMRSAIKSLLVKSPVRATTLYLKYLPEFIHELVDDSRTMSFIAEELPNNKANMDRFLDEITKSPNAMKHVKDYLAMEVLGNLTIDTRQILRFVKEKKPEYINYVLLLTLIPGILSVVVCIGACALMYGCCFPWQMNKLIRDDSDPSE</sequence>
<evidence type="ECO:0000313" key="1">
    <source>
        <dbReference type="Proteomes" id="UP000887576"/>
    </source>
</evidence>
<dbReference type="Proteomes" id="UP000887576">
    <property type="component" value="Unplaced"/>
</dbReference>
<dbReference type="WBParaSite" id="JU765_v2.g3880.t1">
    <property type="protein sequence ID" value="JU765_v2.g3880.t1"/>
    <property type="gene ID" value="JU765_v2.g3880"/>
</dbReference>
<accession>A0AC34R6J9</accession>
<organism evidence="1 2">
    <name type="scientific">Panagrolaimus sp. JU765</name>
    <dbReference type="NCBI Taxonomy" id="591449"/>
    <lineage>
        <taxon>Eukaryota</taxon>
        <taxon>Metazoa</taxon>
        <taxon>Ecdysozoa</taxon>
        <taxon>Nematoda</taxon>
        <taxon>Chromadorea</taxon>
        <taxon>Rhabditida</taxon>
        <taxon>Tylenchina</taxon>
        <taxon>Panagrolaimomorpha</taxon>
        <taxon>Panagrolaimoidea</taxon>
        <taxon>Panagrolaimidae</taxon>
        <taxon>Panagrolaimus</taxon>
    </lineage>
</organism>
<evidence type="ECO:0000313" key="2">
    <source>
        <dbReference type="WBParaSite" id="JU765_v2.g3880.t1"/>
    </source>
</evidence>
<protein>
    <submittedName>
        <fullName evidence="2">Uncharacterized protein</fullName>
    </submittedName>
</protein>
<reference evidence="2" key="1">
    <citation type="submission" date="2022-11" db="UniProtKB">
        <authorList>
            <consortium name="WormBaseParasite"/>
        </authorList>
    </citation>
    <scope>IDENTIFICATION</scope>
</reference>
<proteinExistence type="predicted"/>
<name>A0AC34R6J9_9BILA</name>